<sequence length="280" mass="30311">MYSGQGNYGNQGYDNQGYNNQGYDNQGYNNQGYDNQGYNNQGYNNQGNDNQGYNNQGYNNQGSNYDQGDDFDLDENMSVEQMAAVIAGGDVGLSNIDIPDSVGSRDLEGFDINQLQKDFDMMEQSGGGSDRGFFDAGKGKSSTMHQVIAGAAAWQAMKWFENKQKHSGKKVSHSTLKKFVAAFAAAKAVKYFQTSGNMQSGISREAVANQAARDAVLGLESKIADDSQPQYDYSNSAGQGEASSFDQFGAAPNSGYNNNQGGYNNHQGGYNNNQGGYNNY</sequence>
<reference evidence="2 3" key="1">
    <citation type="journal article" date="2018" name="MBio">
        <title>Comparative Genomics Reveals the Core Gene Toolbox for the Fungus-Insect Symbiosis.</title>
        <authorList>
            <person name="Wang Y."/>
            <person name="Stata M."/>
            <person name="Wang W."/>
            <person name="Stajich J.E."/>
            <person name="White M.M."/>
            <person name="Moncalvo J.M."/>
        </authorList>
    </citation>
    <scope>NUCLEOTIDE SEQUENCE [LARGE SCALE GENOMIC DNA]</scope>
    <source>
        <strain evidence="2 3">SWE-8-4</strain>
    </source>
</reference>
<dbReference type="STRING" id="133385.A0A2T9YLH3"/>
<feature type="compositionally biased region" description="Low complexity" evidence="1">
    <location>
        <begin position="255"/>
        <end position="280"/>
    </location>
</feature>
<dbReference type="PANTHER" id="PTHR37450:SF1">
    <property type="entry name" value="CIPC PROTEIN"/>
    <property type="match status" value="1"/>
</dbReference>
<dbReference type="OrthoDB" id="9895617at2759"/>
<dbReference type="PANTHER" id="PTHR37450">
    <property type="entry name" value="CIPC PROTEIN"/>
    <property type="match status" value="1"/>
</dbReference>
<evidence type="ECO:0008006" key="4">
    <source>
        <dbReference type="Google" id="ProtNLM"/>
    </source>
</evidence>
<feature type="region of interest" description="Disordered" evidence="1">
    <location>
        <begin position="227"/>
        <end position="280"/>
    </location>
</feature>
<dbReference type="Proteomes" id="UP000245383">
    <property type="component" value="Unassembled WGS sequence"/>
</dbReference>
<gene>
    <name evidence="2" type="ORF">BB561_003423</name>
</gene>
<protein>
    <recommendedName>
        <fullName evidence="4">Pesticidal crystal protein cry11Bb</fullName>
    </recommendedName>
</protein>
<keyword evidence="3" id="KW-1185">Reference proteome</keyword>
<dbReference type="InterPro" id="IPR022234">
    <property type="entry name" value="DUF3759"/>
</dbReference>
<feature type="region of interest" description="Disordered" evidence="1">
    <location>
        <begin position="1"/>
        <end position="72"/>
    </location>
</feature>
<evidence type="ECO:0000313" key="3">
    <source>
        <dbReference type="Proteomes" id="UP000245383"/>
    </source>
</evidence>
<organism evidence="2 3">
    <name type="scientific">Smittium simulii</name>
    <dbReference type="NCBI Taxonomy" id="133385"/>
    <lineage>
        <taxon>Eukaryota</taxon>
        <taxon>Fungi</taxon>
        <taxon>Fungi incertae sedis</taxon>
        <taxon>Zoopagomycota</taxon>
        <taxon>Kickxellomycotina</taxon>
        <taxon>Harpellomycetes</taxon>
        <taxon>Harpellales</taxon>
        <taxon>Legeriomycetaceae</taxon>
        <taxon>Smittium</taxon>
    </lineage>
</organism>
<comment type="caution">
    <text evidence="2">The sequence shown here is derived from an EMBL/GenBank/DDBJ whole genome shotgun (WGS) entry which is preliminary data.</text>
</comment>
<evidence type="ECO:0000313" key="2">
    <source>
        <dbReference type="EMBL" id="PVU93182.1"/>
    </source>
</evidence>
<feature type="compositionally biased region" description="Polar residues" evidence="1">
    <location>
        <begin position="227"/>
        <end position="246"/>
    </location>
</feature>
<proteinExistence type="predicted"/>
<dbReference type="AlphaFoldDB" id="A0A2T9YLH3"/>
<name>A0A2T9YLH3_9FUNG</name>
<evidence type="ECO:0000256" key="1">
    <source>
        <dbReference type="SAM" id="MobiDB-lite"/>
    </source>
</evidence>
<dbReference type="EMBL" id="MBFR01000136">
    <property type="protein sequence ID" value="PVU93182.1"/>
    <property type="molecule type" value="Genomic_DNA"/>
</dbReference>
<feature type="compositionally biased region" description="Low complexity" evidence="1">
    <location>
        <begin position="1"/>
        <end position="66"/>
    </location>
</feature>
<dbReference type="Pfam" id="PF12585">
    <property type="entry name" value="DUF3759"/>
    <property type="match status" value="1"/>
</dbReference>
<accession>A0A2T9YLH3</accession>